<accession>A0AAV7JGG1</accession>
<evidence type="ECO:0000313" key="3">
    <source>
        <dbReference type="Proteomes" id="UP001165289"/>
    </source>
</evidence>
<dbReference type="EMBL" id="JAKMXF010000337">
    <property type="protein sequence ID" value="KAI6647781.1"/>
    <property type="molecule type" value="Genomic_DNA"/>
</dbReference>
<dbReference type="InterPro" id="IPR052958">
    <property type="entry name" value="IFN-induced_PKR_regulator"/>
</dbReference>
<dbReference type="SUPFAM" id="SSF53098">
    <property type="entry name" value="Ribonuclease H-like"/>
    <property type="match status" value="1"/>
</dbReference>
<dbReference type="GO" id="GO:0046983">
    <property type="term" value="F:protein dimerization activity"/>
    <property type="evidence" value="ECO:0007669"/>
    <property type="project" value="InterPro"/>
</dbReference>
<dbReference type="AlphaFoldDB" id="A0AAV7JGG1"/>
<feature type="domain" description="HAT C-terminal dimerisation" evidence="1">
    <location>
        <begin position="29"/>
        <end position="77"/>
    </location>
</feature>
<dbReference type="InterPro" id="IPR008906">
    <property type="entry name" value="HATC_C_dom"/>
</dbReference>
<proteinExistence type="predicted"/>
<reference evidence="2 3" key="1">
    <citation type="journal article" date="2023" name="BMC Biol.">
        <title>The compact genome of the sponge Oopsacas minuta (Hexactinellida) is lacking key metazoan core genes.</title>
        <authorList>
            <person name="Santini S."/>
            <person name="Schenkelaars Q."/>
            <person name="Jourda C."/>
            <person name="Duchesne M."/>
            <person name="Belahbib H."/>
            <person name="Rocher C."/>
            <person name="Selva M."/>
            <person name="Riesgo A."/>
            <person name="Vervoort M."/>
            <person name="Leys S.P."/>
            <person name="Kodjabachian L."/>
            <person name="Le Bivic A."/>
            <person name="Borchiellini C."/>
            <person name="Claverie J.M."/>
            <person name="Renard E."/>
        </authorList>
    </citation>
    <scope>NUCLEOTIDE SEQUENCE [LARGE SCALE GENOMIC DNA]</scope>
    <source>
        <strain evidence="2">SPO-2</strain>
    </source>
</reference>
<gene>
    <name evidence="2" type="ORF">LOD99_8496</name>
</gene>
<name>A0AAV7JGG1_9METZ</name>
<dbReference type="Proteomes" id="UP001165289">
    <property type="component" value="Unassembled WGS sequence"/>
</dbReference>
<organism evidence="2 3">
    <name type="scientific">Oopsacas minuta</name>
    <dbReference type="NCBI Taxonomy" id="111878"/>
    <lineage>
        <taxon>Eukaryota</taxon>
        <taxon>Metazoa</taxon>
        <taxon>Porifera</taxon>
        <taxon>Hexactinellida</taxon>
        <taxon>Hexasterophora</taxon>
        <taxon>Lyssacinosida</taxon>
        <taxon>Leucopsacidae</taxon>
        <taxon>Oopsacas</taxon>
    </lineage>
</organism>
<protein>
    <recommendedName>
        <fullName evidence="1">HAT C-terminal dimerisation domain-containing protein</fullName>
    </recommendedName>
</protein>
<dbReference type="PANTHER" id="PTHR46289">
    <property type="entry name" value="52 KDA REPRESSOR OF THE INHIBITOR OF THE PROTEIN KINASE-LIKE PROTEIN-RELATED"/>
    <property type="match status" value="1"/>
</dbReference>
<comment type="caution">
    <text evidence="2">The sequence shown here is derived from an EMBL/GenBank/DDBJ whole genome shotgun (WGS) entry which is preliminary data.</text>
</comment>
<evidence type="ECO:0000259" key="1">
    <source>
        <dbReference type="Pfam" id="PF05699"/>
    </source>
</evidence>
<dbReference type="Pfam" id="PF05699">
    <property type="entry name" value="Dimer_Tnp_hAT"/>
    <property type="match status" value="1"/>
</dbReference>
<evidence type="ECO:0000313" key="2">
    <source>
        <dbReference type="EMBL" id="KAI6647781.1"/>
    </source>
</evidence>
<sequence>MQLEMFKHNYKPDTLNDAKLSYRSMTPEVRSLFPQVVVLLKLLLVCPVSSCECERSFSALRRLKTWLRATMTQPRLNCVSVCHVHREKLDKVDVRQLKNIYRAIR</sequence>
<keyword evidence="3" id="KW-1185">Reference proteome</keyword>
<dbReference type="InterPro" id="IPR012337">
    <property type="entry name" value="RNaseH-like_sf"/>
</dbReference>
<dbReference type="PANTHER" id="PTHR46289:SF17">
    <property type="entry name" value="HAT C-TERMINAL DIMERISATION DOMAIN-CONTAINING PROTEIN"/>
    <property type="match status" value="1"/>
</dbReference>